<proteinExistence type="predicted"/>
<organism evidence="2 3">
    <name type="scientific">Pseudomonas reinekei</name>
    <dbReference type="NCBI Taxonomy" id="395598"/>
    <lineage>
        <taxon>Bacteria</taxon>
        <taxon>Pseudomonadati</taxon>
        <taxon>Pseudomonadota</taxon>
        <taxon>Gammaproteobacteria</taxon>
        <taxon>Pseudomonadales</taxon>
        <taxon>Pseudomonadaceae</taxon>
        <taxon>Pseudomonas</taxon>
    </lineage>
</organism>
<evidence type="ECO:0000313" key="2">
    <source>
        <dbReference type="EMBL" id="KAB0483630.1"/>
    </source>
</evidence>
<sequence>MPDSLPAARCRKRLALPKPRMKSKTLRAKSTPCARPMPVLKRASK</sequence>
<evidence type="ECO:0000313" key="3">
    <source>
        <dbReference type="Proteomes" id="UP000460142"/>
    </source>
</evidence>
<accession>A0A6H9RHD2</accession>
<dbReference type="EMBL" id="VZPS01000014">
    <property type="protein sequence ID" value="KAB0483630.1"/>
    <property type="molecule type" value="Genomic_DNA"/>
</dbReference>
<protein>
    <submittedName>
        <fullName evidence="2">Uncharacterized protein</fullName>
    </submittedName>
</protein>
<name>A0A6H9RHD2_PSERE</name>
<feature type="compositionally biased region" description="Basic residues" evidence="1">
    <location>
        <begin position="9"/>
        <end position="27"/>
    </location>
</feature>
<gene>
    <name evidence="2" type="ORF">F7R15_19940</name>
</gene>
<dbReference type="AlphaFoldDB" id="A0A6H9RHD2"/>
<evidence type="ECO:0000256" key="1">
    <source>
        <dbReference type="SAM" id="MobiDB-lite"/>
    </source>
</evidence>
<reference evidence="2 3" key="1">
    <citation type="submission" date="2019-09" db="EMBL/GenBank/DDBJ databases">
        <title>Draft genome sequences of 48 bacterial type strains from the CCUG.</title>
        <authorList>
            <person name="Tunovic T."/>
            <person name="Pineiro-Iglesias B."/>
            <person name="Unosson C."/>
            <person name="Inganas E."/>
            <person name="Ohlen M."/>
            <person name="Cardew S."/>
            <person name="Jensie-Markopoulos S."/>
            <person name="Salva-Serra F."/>
            <person name="Jaen-Luchoro D."/>
            <person name="Karlsson R."/>
            <person name="Svensson-Stadler L."/>
            <person name="Chun J."/>
            <person name="Moore E."/>
        </authorList>
    </citation>
    <scope>NUCLEOTIDE SEQUENCE [LARGE SCALE GENOMIC DNA]</scope>
    <source>
        <strain evidence="2 3">CCUG 53116</strain>
    </source>
</reference>
<feature type="region of interest" description="Disordered" evidence="1">
    <location>
        <begin position="1"/>
        <end position="45"/>
    </location>
</feature>
<comment type="caution">
    <text evidence="2">The sequence shown here is derived from an EMBL/GenBank/DDBJ whole genome shotgun (WGS) entry which is preliminary data.</text>
</comment>
<dbReference type="Proteomes" id="UP000460142">
    <property type="component" value="Unassembled WGS sequence"/>
</dbReference>